<dbReference type="InterPro" id="IPR041095">
    <property type="entry name" value="EFG_II"/>
</dbReference>
<dbReference type="FunFam" id="3.30.70.240:FF:000001">
    <property type="entry name" value="Elongation factor G"/>
    <property type="match status" value="1"/>
</dbReference>
<dbReference type="InterPro" id="IPR053905">
    <property type="entry name" value="EF-G-like_DII"/>
</dbReference>
<dbReference type="InterPro" id="IPR005225">
    <property type="entry name" value="Small_GTP-bd"/>
</dbReference>
<dbReference type="SUPFAM" id="SSF50447">
    <property type="entry name" value="Translation proteins"/>
    <property type="match status" value="1"/>
</dbReference>
<dbReference type="InterPro" id="IPR027417">
    <property type="entry name" value="P-loop_NTPase"/>
</dbReference>
<evidence type="ECO:0000256" key="1">
    <source>
        <dbReference type="ARBA" id="ARBA00005870"/>
    </source>
</evidence>
<dbReference type="KEGG" id="aacx:DEACI_2069"/>
<dbReference type="NCBIfam" id="TIGR00231">
    <property type="entry name" value="small_GTP"/>
    <property type="match status" value="1"/>
</dbReference>
<sequence length="673" mass="74070">MKTYELANLRNVCLIGHGGAGKTSLAEAFLFTSGATNRLGKVSDGNTVSDYLPEEVKHKISISTSLIPVEWQGVKVNVLDTPGYSDFMGEVMSALRVSECGLLTICGVSGLEVQAEIIWDIMEDRKLPRVIFVNKLDRENANLDKVLEQLRTTYPQARFAPLQIPIGQEAAFRGVVDILTDKAYYYEENGSGKYTGKEIPAEFADEVQILKETLAEAVAEGDDEVLEKYLEGEPLTNEDLVKALKPALAQSLVVPVLCGSAFKNIGIAHLLDFLAAYAPEPATINEKAALIFKTLADPYVGKMSFLRVYRGKFTADTLVFNAKRGSEEKMGQPFYLRGKTQENVQTVGVGDIAVVAKMQEVGTGETLCAKDKPVELEGIEFPEPTLSVTIEPKSKGDEDKLSNALTRLAEEDPTIRVSKNTETKEQILTGLGEMHLEIVLEKLSRKFGVGVSMRVPRVPYRETFKKSVQVEGKHKKQSGGHGQYGHVWIRLEPNENSDFEFTEEVFGGAVPRQYFPAVEKGIREAMAEGILAGYPVTGFKVCLYDGSYHSVDSSEMAFKLAAILAFKKGSELAKPVLLEPIVDVEVRVPEVFMGDVIGDLNSKRGRVLGMEADGKYQVIKAHVPQAEMMRYAIDLKSLTQGRGKFSLSFLRYEEVPAKICDSLVNKLKAAQQG</sequence>
<evidence type="ECO:0000313" key="9">
    <source>
        <dbReference type="Proteomes" id="UP001071230"/>
    </source>
</evidence>
<dbReference type="Gene3D" id="3.30.70.240">
    <property type="match status" value="1"/>
</dbReference>
<reference evidence="7" key="2">
    <citation type="submission" date="2020-01" db="EMBL/GenBank/DDBJ databases">
        <authorList>
            <person name="Hornung B."/>
        </authorList>
    </citation>
    <scope>NUCLEOTIDE SEQUENCE</scope>
    <source>
        <strain evidence="7">PacBioINE</strain>
    </source>
</reference>
<keyword evidence="4" id="KW-0342">GTP-binding</keyword>
<dbReference type="FunFam" id="3.30.70.870:FF:000016">
    <property type="entry name" value="Translation elongation factor G"/>
    <property type="match status" value="1"/>
</dbReference>
<dbReference type="Gene3D" id="2.40.30.10">
    <property type="entry name" value="Translation factors"/>
    <property type="match status" value="1"/>
</dbReference>
<evidence type="ECO:0000256" key="5">
    <source>
        <dbReference type="NCBIfam" id="TIGR00484"/>
    </source>
</evidence>
<keyword evidence="7" id="KW-0689">Ribosomal protein</keyword>
<dbReference type="SMART" id="SM00838">
    <property type="entry name" value="EFG_C"/>
    <property type="match status" value="1"/>
</dbReference>
<dbReference type="CDD" id="cd16262">
    <property type="entry name" value="EFG_III"/>
    <property type="match status" value="1"/>
</dbReference>
<dbReference type="NCBIfam" id="TIGR00484">
    <property type="entry name" value="EF-G"/>
    <property type="match status" value="1"/>
</dbReference>
<dbReference type="CDD" id="cd04088">
    <property type="entry name" value="EFG_mtEFG_II"/>
    <property type="match status" value="1"/>
</dbReference>
<gene>
    <name evidence="7" type="ORF">DEACI_2069</name>
    <name evidence="8" type="ORF">DEACI_3315</name>
</gene>
<evidence type="ECO:0000256" key="4">
    <source>
        <dbReference type="ARBA" id="ARBA00023134"/>
    </source>
</evidence>
<dbReference type="CDD" id="cd01434">
    <property type="entry name" value="EFG_mtEFG1_IV"/>
    <property type="match status" value="1"/>
</dbReference>
<dbReference type="NCBIfam" id="NF009379">
    <property type="entry name" value="PRK12740.1-3"/>
    <property type="match status" value="1"/>
</dbReference>
<dbReference type="Gene3D" id="3.30.70.870">
    <property type="entry name" value="Elongation Factor G (Translational Gtpase), domain 3"/>
    <property type="match status" value="1"/>
</dbReference>
<dbReference type="Gene3D" id="3.30.230.10">
    <property type="match status" value="1"/>
</dbReference>
<dbReference type="PRINTS" id="PR00315">
    <property type="entry name" value="ELONGATNFCT"/>
</dbReference>
<evidence type="ECO:0000259" key="6">
    <source>
        <dbReference type="PROSITE" id="PS51722"/>
    </source>
</evidence>
<dbReference type="FunFam" id="3.30.230.10:FF:000003">
    <property type="entry name" value="Elongation factor G"/>
    <property type="match status" value="1"/>
</dbReference>
<name>A0A8S0VWZ4_9FIRM</name>
<dbReference type="InterPro" id="IPR000640">
    <property type="entry name" value="EFG_V-like"/>
</dbReference>
<dbReference type="PROSITE" id="PS51722">
    <property type="entry name" value="G_TR_2"/>
    <property type="match status" value="1"/>
</dbReference>
<dbReference type="InterPro" id="IPR020568">
    <property type="entry name" value="Ribosomal_Su5_D2-typ_SF"/>
</dbReference>
<accession>A0A8S0VWZ4</accession>
<protein>
    <recommendedName>
        <fullName evidence="2 5">Elongation factor G</fullName>
    </recommendedName>
</protein>
<dbReference type="InterPro" id="IPR035649">
    <property type="entry name" value="EFG_V"/>
</dbReference>
<evidence type="ECO:0000256" key="2">
    <source>
        <dbReference type="ARBA" id="ARBA00017872"/>
    </source>
</evidence>
<dbReference type="NCBIfam" id="NF009891">
    <property type="entry name" value="PRK13351.1-1"/>
    <property type="match status" value="1"/>
</dbReference>
<dbReference type="NCBIfam" id="NF009381">
    <property type="entry name" value="PRK12740.1-5"/>
    <property type="match status" value="1"/>
</dbReference>
<dbReference type="GO" id="GO:0003746">
    <property type="term" value="F:translation elongation factor activity"/>
    <property type="evidence" value="ECO:0007669"/>
    <property type="project" value="UniProtKB-UniRule"/>
</dbReference>
<evidence type="ECO:0000256" key="3">
    <source>
        <dbReference type="ARBA" id="ARBA00022741"/>
    </source>
</evidence>
<dbReference type="Pfam" id="PF22042">
    <property type="entry name" value="EF-G_D2"/>
    <property type="match status" value="1"/>
</dbReference>
<proteinExistence type="inferred from homology"/>
<dbReference type="GO" id="GO:0005525">
    <property type="term" value="F:GTP binding"/>
    <property type="evidence" value="ECO:0007669"/>
    <property type="project" value="UniProtKB-UniRule"/>
</dbReference>
<dbReference type="InterPro" id="IPR035647">
    <property type="entry name" value="EFG_III/V"/>
</dbReference>
<dbReference type="CDD" id="cd04170">
    <property type="entry name" value="EF-G_bact"/>
    <property type="match status" value="1"/>
</dbReference>
<dbReference type="Pfam" id="PF00009">
    <property type="entry name" value="GTP_EFTU"/>
    <property type="match status" value="1"/>
</dbReference>
<organism evidence="7">
    <name type="scientific">Acididesulfobacillus acetoxydans</name>
    <dbReference type="NCBI Taxonomy" id="1561005"/>
    <lineage>
        <taxon>Bacteria</taxon>
        <taxon>Bacillati</taxon>
        <taxon>Bacillota</taxon>
        <taxon>Clostridia</taxon>
        <taxon>Eubacteriales</taxon>
        <taxon>Peptococcaceae</taxon>
        <taxon>Acididesulfobacillus</taxon>
    </lineage>
</organism>
<dbReference type="SUPFAM" id="SSF54980">
    <property type="entry name" value="EF-G C-terminal domain-like"/>
    <property type="match status" value="2"/>
</dbReference>
<dbReference type="SMART" id="SM00889">
    <property type="entry name" value="EFG_IV"/>
    <property type="match status" value="1"/>
</dbReference>
<evidence type="ECO:0000313" key="8">
    <source>
        <dbReference type="EMBL" id="CEJ08834.1"/>
    </source>
</evidence>
<dbReference type="CDD" id="cd03713">
    <property type="entry name" value="EFG_mtEFG_C"/>
    <property type="match status" value="1"/>
</dbReference>
<comment type="similarity">
    <text evidence="1">Belongs to the TRAFAC class translation factor GTPase superfamily. Classic translation factor GTPase family. EF-G/EF-2 subfamily.</text>
</comment>
<dbReference type="Gene3D" id="3.40.50.300">
    <property type="entry name" value="P-loop containing nucleotide triphosphate hydrolases"/>
    <property type="match status" value="1"/>
</dbReference>
<dbReference type="InterPro" id="IPR009022">
    <property type="entry name" value="EFG_III"/>
</dbReference>
<dbReference type="InterPro" id="IPR004540">
    <property type="entry name" value="Transl_elong_EFG/EF2"/>
</dbReference>
<feature type="domain" description="Tr-type G" evidence="6">
    <location>
        <begin position="7"/>
        <end position="282"/>
    </location>
</feature>
<dbReference type="InterPro" id="IPR009000">
    <property type="entry name" value="Transl_B-barrel_sf"/>
</dbReference>
<keyword evidence="9" id="KW-1185">Reference proteome</keyword>
<dbReference type="InterPro" id="IPR005517">
    <property type="entry name" value="Transl_elong_EFG/EF2_IV"/>
</dbReference>
<dbReference type="RefSeq" id="WP_240984936.1">
    <property type="nucleotide sequence ID" value="NZ_CDGJ01000096.1"/>
</dbReference>
<dbReference type="Pfam" id="PF03764">
    <property type="entry name" value="EFG_IV"/>
    <property type="match status" value="1"/>
</dbReference>
<dbReference type="EMBL" id="LR746496">
    <property type="protein sequence ID" value="CAA7601403.1"/>
    <property type="molecule type" value="Genomic_DNA"/>
</dbReference>
<reference evidence="8" key="1">
    <citation type="submission" date="2014-11" db="EMBL/GenBank/DDBJ databases">
        <authorList>
            <person name="Hornung B.V."/>
        </authorList>
    </citation>
    <scope>NUCLEOTIDE SEQUENCE</scope>
    <source>
        <strain evidence="8">INE</strain>
    </source>
</reference>
<dbReference type="GO" id="GO:0005840">
    <property type="term" value="C:ribosome"/>
    <property type="evidence" value="ECO:0007669"/>
    <property type="project" value="UniProtKB-KW"/>
</dbReference>
<dbReference type="Proteomes" id="UP000836597">
    <property type="component" value="Chromosome"/>
</dbReference>
<dbReference type="InterPro" id="IPR047872">
    <property type="entry name" value="EFG_IV"/>
</dbReference>
<keyword evidence="8" id="KW-0251">Elongation factor</keyword>
<dbReference type="GO" id="GO:0003924">
    <property type="term" value="F:GTPase activity"/>
    <property type="evidence" value="ECO:0007669"/>
    <property type="project" value="InterPro"/>
</dbReference>
<dbReference type="SUPFAM" id="SSF52540">
    <property type="entry name" value="P-loop containing nucleoside triphosphate hydrolases"/>
    <property type="match status" value="1"/>
</dbReference>
<dbReference type="SUPFAM" id="SSF54211">
    <property type="entry name" value="Ribosomal protein S5 domain 2-like"/>
    <property type="match status" value="1"/>
</dbReference>
<keyword evidence="3" id="KW-0547">Nucleotide-binding</keyword>
<dbReference type="Proteomes" id="UP001071230">
    <property type="component" value="Unassembled WGS sequence"/>
</dbReference>
<dbReference type="PANTHER" id="PTHR43261:SF6">
    <property type="entry name" value="ELONGATION FACTOR G-LIKE PROTEIN"/>
    <property type="match status" value="1"/>
</dbReference>
<dbReference type="InterPro" id="IPR000795">
    <property type="entry name" value="T_Tr_GTP-bd_dom"/>
</dbReference>
<dbReference type="Pfam" id="PF14492">
    <property type="entry name" value="EFG_III"/>
    <property type="match status" value="1"/>
</dbReference>
<dbReference type="GO" id="GO:0032790">
    <property type="term" value="P:ribosome disassembly"/>
    <property type="evidence" value="ECO:0007669"/>
    <property type="project" value="TreeGrafter"/>
</dbReference>
<dbReference type="EMBL" id="CDGJ01000096">
    <property type="protein sequence ID" value="CEJ08834.1"/>
    <property type="molecule type" value="Genomic_DNA"/>
</dbReference>
<dbReference type="InterPro" id="IPR014721">
    <property type="entry name" value="Ribsml_uS5_D2-typ_fold_subgr"/>
</dbReference>
<evidence type="ECO:0000313" key="7">
    <source>
        <dbReference type="EMBL" id="CAA7601403.1"/>
    </source>
</evidence>
<keyword evidence="7" id="KW-0687">Ribonucleoprotein</keyword>
<dbReference type="PANTHER" id="PTHR43261">
    <property type="entry name" value="TRANSLATION ELONGATION FACTOR G-RELATED"/>
    <property type="match status" value="1"/>
</dbReference>
<keyword evidence="8" id="KW-0648">Protein biosynthesis</keyword>
<dbReference type="Pfam" id="PF00679">
    <property type="entry name" value="EFG_C"/>
    <property type="match status" value="1"/>
</dbReference>
<dbReference type="AlphaFoldDB" id="A0A8S0VWZ4"/>